<keyword evidence="2" id="KW-0812">Transmembrane</keyword>
<accession>A0A5E6MEV6</accession>
<dbReference type="Proteomes" id="UP000381693">
    <property type="component" value="Unassembled WGS sequence"/>
</dbReference>
<keyword evidence="2" id="KW-1133">Transmembrane helix</keyword>
<dbReference type="RefSeq" id="WP_178087749.1">
    <property type="nucleotide sequence ID" value="NZ_CABFUZ020000173.1"/>
</dbReference>
<gene>
    <name evidence="3" type="ORF">MAMC_01663</name>
</gene>
<keyword evidence="4" id="KW-1185">Reference proteome</keyword>
<evidence type="ECO:0000256" key="1">
    <source>
        <dbReference type="SAM" id="MobiDB-lite"/>
    </source>
</evidence>
<evidence type="ECO:0000313" key="3">
    <source>
        <dbReference type="EMBL" id="VVM07506.1"/>
    </source>
</evidence>
<reference evidence="3" key="1">
    <citation type="submission" date="2019-09" db="EMBL/GenBank/DDBJ databases">
        <authorList>
            <person name="Cremers G."/>
        </authorList>
    </citation>
    <scope>NUCLEOTIDE SEQUENCE [LARGE SCALE GENOMIC DNA]</scope>
    <source>
        <strain evidence="3">3B</strain>
    </source>
</reference>
<proteinExistence type="predicted"/>
<keyword evidence="2" id="KW-0472">Membrane</keyword>
<evidence type="ECO:0000256" key="2">
    <source>
        <dbReference type="SAM" id="Phobius"/>
    </source>
</evidence>
<feature type="region of interest" description="Disordered" evidence="1">
    <location>
        <begin position="21"/>
        <end position="55"/>
    </location>
</feature>
<feature type="transmembrane region" description="Helical" evidence="2">
    <location>
        <begin position="88"/>
        <end position="111"/>
    </location>
</feature>
<dbReference type="EMBL" id="CABFUZ020000173">
    <property type="protein sequence ID" value="VVM07506.1"/>
    <property type="molecule type" value="Genomic_DNA"/>
</dbReference>
<name>A0A5E6MEV6_9BACT</name>
<protein>
    <submittedName>
        <fullName evidence="3">Uncharacterized protein</fullName>
    </submittedName>
</protein>
<comment type="caution">
    <text evidence="3">The sequence shown here is derived from an EMBL/GenBank/DDBJ whole genome shotgun (WGS) entry which is preliminary data.</text>
</comment>
<organism evidence="3 4">
    <name type="scientific">Methylacidimicrobium cyclopophantes</name>
    <dbReference type="NCBI Taxonomy" id="1041766"/>
    <lineage>
        <taxon>Bacteria</taxon>
        <taxon>Pseudomonadati</taxon>
        <taxon>Verrucomicrobiota</taxon>
        <taxon>Methylacidimicrobium</taxon>
    </lineage>
</organism>
<evidence type="ECO:0000313" key="4">
    <source>
        <dbReference type="Proteomes" id="UP000381693"/>
    </source>
</evidence>
<dbReference type="AlphaFoldDB" id="A0A5E6MEV6"/>
<sequence length="515" mass="56725">MNPLNRLQGISKMWGGRKPTDILVDPEDPLAKPSDAGATRSKGGLVVGGDGDHANGAGSTSESLILYRGGNGGSLPIAPQGGRERNRLLLVSLGVAILLAGGLAFGGYSYWSRLQVPGSIADDEYHAFDRTVAQYEKWRNEILDWINGRSSGADGPRKKFGLIEAKTHLPPEEAVHACLRRHLPGYVVIDSIEPLGYRKVGGFEELEYRVTVESPMDLYIVPAFSPSPDPGAPELVKEVWPDLLFDATLPPGMGFQAGEKERYLLAKADQKLSFSWKVEKAQIVDGKWRILRVSPPLLEWNNGFLAAALDGALRGRGNFLALFLCQGKDLGEYSASYDRCVRELQARYGGMEADIAQAKKELENEVTKAPKGIDRGIDTAAVERAGAEGFSEGMDRGQQYSDILSNFEGTTGTGVIPDIEPVLPFLHGIFGREKAKKEEIARQQRAARARYYARRERHAREAREALQKGNEYQQQQEAKFVQYYRDLASKRVEDVRAFIQRTAMAEDRTSNGGGL</sequence>